<dbReference type="AlphaFoldDB" id="I2GHG3"/>
<protein>
    <submittedName>
        <fullName evidence="1">Uncharacterized protein</fullName>
    </submittedName>
</protein>
<reference evidence="1 2" key="1">
    <citation type="journal article" date="2012" name="J. Bacteriol.">
        <title>Genome Sequence of the Filamentous Bacterium Fibrisoma limi BUZ 3T.</title>
        <authorList>
            <person name="Filippini M."/>
            <person name="Qi W."/>
            <person name="Jaenicke S."/>
            <person name="Goesmann A."/>
            <person name="Smits T.H."/>
            <person name="Bagheri H.C."/>
        </authorList>
    </citation>
    <scope>NUCLEOTIDE SEQUENCE [LARGE SCALE GENOMIC DNA]</scope>
    <source>
        <strain evidence="2">BUZ 3T</strain>
    </source>
</reference>
<gene>
    <name evidence="1" type="ORF">BN8_02428</name>
</gene>
<dbReference type="Proteomes" id="UP000009309">
    <property type="component" value="Unassembled WGS sequence"/>
</dbReference>
<keyword evidence="2" id="KW-1185">Reference proteome</keyword>
<sequence>MYGGSRTARQYMLKERSSFETYFMSKPGAPFIQDLANKPLRF</sequence>
<comment type="caution">
    <text evidence="1">The sequence shown here is derived from an EMBL/GenBank/DDBJ whole genome shotgun (WGS) entry which is preliminary data.</text>
</comment>
<evidence type="ECO:0000313" key="2">
    <source>
        <dbReference type="Proteomes" id="UP000009309"/>
    </source>
</evidence>
<accession>I2GHG3</accession>
<dbReference type="EMBL" id="CAIT01000006">
    <property type="protein sequence ID" value="CCH53338.1"/>
    <property type="molecule type" value="Genomic_DNA"/>
</dbReference>
<name>I2GHG3_9BACT</name>
<evidence type="ECO:0000313" key="1">
    <source>
        <dbReference type="EMBL" id="CCH53338.1"/>
    </source>
</evidence>
<organism evidence="1 2">
    <name type="scientific">Fibrisoma limi BUZ 3</name>
    <dbReference type="NCBI Taxonomy" id="1185876"/>
    <lineage>
        <taxon>Bacteria</taxon>
        <taxon>Pseudomonadati</taxon>
        <taxon>Bacteroidota</taxon>
        <taxon>Cytophagia</taxon>
        <taxon>Cytophagales</taxon>
        <taxon>Spirosomataceae</taxon>
        <taxon>Fibrisoma</taxon>
    </lineage>
</organism>
<proteinExistence type="predicted"/>